<sequence length="662" mass="67738">MTCFQFFSLDAGGGGEEAEGDGETATLLQSMVEGPHSAAVTGLVPVPVTRLRAGRAGGSSAFSVVGCEPEEVAFVSVSLDGEIKLWHAHSQSESAVDPEGTGGGGKGRGGRFGKGRGGKGGASGEGGGKAKGGDDDPVPIVWSASSVSSFRGLPCTAAAASLDGSVVAVAHSHRRRPQVYEGLPVFTGVVSLWGAGGSVLLGAFPLPAVFPEKWNLGFSPETSAEESGRREGNRRLGHVYAPPQMRLSLIDSSVGPLLLCAWGETGGGTSVGLWELSGFALLWKKSVQGEPRDLICEPAPAPCPFFALLLAPPLPKEAKGKNQNAQREKAGQPRKQRDDDATLIHAFHLSIETSVPIPLPGQQKGNRGPGIRVRSVPVWRNSAQNKSSVLSPAETVPLAGAFLPPRLEETASGREVPVARMAVLYGAFELSLHQWYSEAAVTGKDPEGAGPPGGEGFRAEGVGLALSGEVEGEGGGAEMSPVAGLRPLSSFKKIMGGAPAAASLATASEAELARVPNITARPFALTTRPADRLAQDRAAADLVSSLQGVPSHMAPDAPELLRSVLVATMNAHPSPVSSVPDAQGRAGVFGSVPSAAAASSSATGRESRGPRPTAPGHVPKAPAGFTFDASRVGTSALFLAPAHARSLAAVVGRGASLKPKQK</sequence>
<reference evidence="2" key="1">
    <citation type="submission" date="2014-11" db="EMBL/GenBank/DDBJ databases">
        <authorList>
            <person name="Otto D Thomas"/>
            <person name="Naeem Raeece"/>
        </authorList>
    </citation>
    <scope>NUCLEOTIDE SEQUENCE</scope>
</reference>
<feature type="region of interest" description="Disordered" evidence="1">
    <location>
        <begin position="597"/>
        <end position="618"/>
    </location>
</feature>
<dbReference type="EMBL" id="CDMZ01003231">
    <property type="protein sequence ID" value="CEM45631.1"/>
    <property type="molecule type" value="Genomic_DNA"/>
</dbReference>
<protein>
    <submittedName>
        <fullName evidence="2">Uncharacterized protein</fullName>
    </submittedName>
</protein>
<dbReference type="AlphaFoldDB" id="A0A0G4HMQ1"/>
<dbReference type="VEuPathDB" id="CryptoDB:Cvel_29363"/>
<proteinExistence type="predicted"/>
<accession>A0A0G4HMQ1</accession>
<evidence type="ECO:0000313" key="2">
    <source>
        <dbReference type="EMBL" id="CEM45631.1"/>
    </source>
</evidence>
<feature type="compositionally biased region" description="Gly residues" evidence="1">
    <location>
        <begin position="118"/>
        <end position="130"/>
    </location>
</feature>
<feature type="compositionally biased region" description="Basic residues" evidence="1">
    <location>
        <begin position="108"/>
        <end position="117"/>
    </location>
</feature>
<name>A0A0G4HMQ1_9ALVE</name>
<evidence type="ECO:0000256" key="1">
    <source>
        <dbReference type="SAM" id="MobiDB-lite"/>
    </source>
</evidence>
<gene>
    <name evidence="2" type="ORF">Cvel_29363</name>
</gene>
<organism evidence="2">
    <name type="scientific">Chromera velia CCMP2878</name>
    <dbReference type="NCBI Taxonomy" id="1169474"/>
    <lineage>
        <taxon>Eukaryota</taxon>
        <taxon>Sar</taxon>
        <taxon>Alveolata</taxon>
        <taxon>Colpodellida</taxon>
        <taxon>Chromeraceae</taxon>
        <taxon>Chromera</taxon>
    </lineage>
</organism>
<feature type="region of interest" description="Disordered" evidence="1">
    <location>
        <begin position="316"/>
        <end position="339"/>
    </location>
</feature>
<feature type="region of interest" description="Disordered" evidence="1">
    <location>
        <begin position="89"/>
        <end position="138"/>
    </location>
</feature>